<organism evidence="1">
    <name type="scientific">Dulem virus 35</name>
    <dbReference type="NCBI Taxonomy" id="3145753"/>
    <lineage>
        <taxon>Viruses</taxon>
        <taxon>Duplodnaviria</taxon>
        <taxon>Heunggongvirae</taxon>
        <taxon>Uroviricota</taxon>
        <taxon>Caudoviricetes</taxon>
    </lineage>
</organism>
<proteinExistence type="predicted"/>
<name>A0AAU8AYT8_9CAUD</name>
<reference evidence="1" key="1">
    <citation type="submission" date="2024-03" db="EMBL/GenBank/DDBJ databases">
        <title>Diverse circular DNA viruses in blood, oral, and fecal samples of captive lemurs.</title>
        <authorList>
            <person name="Paietta E.N."/>
            <person name="Kraberger S."/>
            <person name="Lund M.C."/>
            <person name="Custer J.M."/>
            <person name="Vargas K.M."/>
            <person name="Ehmke E.E."/>
            <person name="Yoder A.D."/>
            <person name="Varsani A."/>
        </authorList>
    </citation>
    <scope>NUCLEOTIDE SEQUENCE</scope>
    <source>
        <strain evidence="1">Duke_24FS_4</strain>
    </source>
</reference>
<dbReference type="EMBL" id="PP511522">
    <property type="protein sequence ID" value="XCD05127.1"/>
    <property type="molecule type" value="Genomic_DNA"/>
</dbReference>
<protein>
    <recommendedName>
        <fullName evidence="2">Tail assembly chaperone</fullName>
    </recommendedName>
</protein>
<evidence type="ECO:0008006" key="2">
    <source>
        <dbReference type="Google" id="ProtNLM"/>
    </source>
</evidence>
<evidence type="ECO:0000313" key="1">
    <source>
        <dbReference type="EMBL" id="XCD05127.1"/>
    </source>
</evidence>
<accession>A0AAU8AYT8</accession>
<sequence length="146" mass="16136">MSENIIRINNGLKTYSIVDQDDNVLGTIRFNPSDTDIIEKMNGLIDYINTLPDKKPNTSDEFVALQSDVKAKVKEVFGDGITPILDVMGLFSVLDTGKMYLESVLTGIGAIVESETKMRVKKVSERVNQYVKKYKAGPGGYLTPAK</sequence>